<proteinExistence type="predicted"/>
<sequence length="515" mass="54539">MHFSSLLVAAVAVLPAAVFGQLSGKVGPLTTHADKSKVKTCNVLDYGGKADKSTDVGPALLKAFAACKTGGTVVVPTGDYAMKTWATFEGGKKWALQLDGVIYRTGTDAGNMLFIRNANDFEMFSSTGKGAVQGLGYEDHKNGKRNGARLLRVEKSTNFSVHDIILVDAPMFHFVMNTVTNGEAYNMAIRGGDWGGLDGLDVVGTNVWIHDIMVTNKDECVTVKSPSTNILVENIYCNWSGGCGMGSLGADTAISKIEYKNVYTWKSNQMMMIKSHGGSGYVEDVLFSNFIGHSNAYAFNIDQYWSSMSAIAGSGVSLRNITARNWRGTQANGSQRGPVKAVCADGAPCTDINVSDIQMWTESGSKNVNLCRSGHGTGACLKSGTGSYAQVTQTVTAAPTAYSAASMKENLKTAFGTSSSIPIPTLPASYYPGTPPISKAPGHTSDIIDSPIPSKNGEDMPLTERSDESSDTTPATNTVKAVMREWQRVSRGSGSGANLQRQGGRGSSRGCVGWG</sequence>
<dbReference type="EMBL" id="JAPHNI010000769">
    <property type="protein sequence ID" value="KAJ8108298.1"/>
    <property type="molecule type" value="Genomic_DNA"/>
</dbReference>
<dbReference type="Proteomes" id="UP001153331">
    <property type="component" value="Unassembled WGS sequence"/>
</dbReference>
<protein>
    <submittedName>
        <fullName evidence="1">Uncharacterized protein</fullName>
    </submittedName>
</protein>
<evidence type="ECO:0000313" key="1">
    <source>
        <dbReference type="EMBL" id="KAJ8108298.1"/>
    </source>
</evidence>
<reference evidence="1" key="1">
    <citation type="submission" date="2022-11" db="EMBL/GenBank/DDBJ databases">
        <title>Genome Sequence of Boeremia exigua.</title>
        <authorList>
            <person name="Buettner E."/>
        </authorList>
    </citation>
    <scope>NUCLEOTIDE SEQUENCE</scope>
    <source>
        <strain evidence="1">CU02</strain>
    </source>
</reference>
<accession>A0ACC2I019</accession>
<gene>
    <name evidence="1" type="ORF">OPT61_g8269</name>
</gene>
<evidence type="ECO:0000313" key="2">
    <source>
        <dbReference type="Proteomes" id="UP001153331"/>
    </source>
</evidence>
<keyword evidence="2" id="KW-1185">Reference proteome</keyword>
<comment type="caution">
    <text evidence="1">The sequence shown here is derived from an EMBL/GenBank/DDBJ whole genome shotgun (WGS) entry which is preliminary data.</text>
</comment>
<organism evidence="1 2">
    <name type="scientific">Boeremia exigua</name>
    <dbReference type="NCBI Taxonomy" id="749465"/>
    <lineage>
        <taxon>Eukaryota</taxon>
        <taxon>Fungi</taxon>
        <taxon>Dikarya</taxon>
        <taxon>Ascomycota</taxon>
        <taxon>Pezizomycotina</taxon>
        <taxon>Dothideomycetes</taxon>
        <taxon>Pleosporomycetidae</taxon>
        <taxon>Pleosporales</taxon>
        <taxon>Pleosporineae</taxon>
        <taxon>Didymellaceae</taxon>
        <taxon>Boeremia</taxon>
    </lineage>
</organism>
<name>A0ACC2I019_9PLEO</name>